<dbReference type="KEGG" id="asem:NNL22_03505"/>
<sequence length="295" mass="32820">MSETHLNYTSKPNNGMAMAKALVLPRSGFNANTGLPNLQAHWRGATVDADNLSGYFSTLKLKAVDHLPICYPHVMAGTMHMNMLAHKVFPIRLLGALHLKNRITQYRPIKPSEKVDIDAKIGDYRLTESGVEFDFVTDVTVQGELVWQEITIYFVRGKFGGKDNPSKTKSFELESLADAKVVHEWHIPTTRGKAYAKICGDYNPIHMSPLAAKLFGFKRDIAHGFGVMAQAIEYSKALADIEEGKTIQVDVVFKGPVFLGSDVTVRQNAEQDAERYDIYCGDNSRPNICLSVKTL</sequence>
<dbReference type="AlphaFoldDB" id="A0A9E8HTY2"/>
<dbReference type="SUPFAM" id="SSF54637">
    <property type="entry name" value="Thioesterase/thiol ester dehydrase-isomerase"/>
    <property type="match status" value="2"/>
</dbReference>
<dbReference type="PANTHER" id="PTHR43841">
    <property type="entry name" value="3-HYDROXYACYL-THIOESTER DEHYDRATASE HTDX-RELATED"/>
    <property type="match status" value="1"/>
</dbReference>
<dbReference type="PANTHER" id="PTHR43841:SF3">
    <property type="entry name" value="(3R)-HYDROXYACYL-ACP DEHYDRATASE SUBUNIT HADB"/>
    <property type="match status" value="1"/>
</dbReference>
<name>A0A9E8HTY2_9ALTE</name>
<reference evidence="2" key="1">
    <citation type="submission" date="2022-07" db="EMBL/GenBank/DDBJ databases">
        <title>Alkalimarinus sp. nov., isolated from gut of a Alitta virens.</title>
        <authorList>
            <person name="Yang A.I."/>
            <person name="Shin N.-R."/>
        </authorList>
    </citation>
    <scope>NUCLEOTIDE SEQUENCE</scope>
    <source>
        <strain evidence="2">FA028</strain>
    </source>
</reference>
<evidence type="ECO:0000259" key="1">
    <source>
        <dbReference type="Pfam" id="PF01575"/>
    </source>
</evidence>
<keyword evidence="3" id="KW-1185">Reference proteome</keyword>
<dbReference type="Gene3D" id="3.10.129.10">
    <property type="entry name" value="Hotdog Thioesterase"/>
    <property type="match status" value="1"/>
</dbReference>
<proteinExistence type="predicted"/>
<dbReference type="Proteomes" id="UP001164472">
    <property type="component" value="Chromosome"/>
</dbReference>
<protein>
    <recommendedName>
        <fullName evidence="1">MaoC-like domain-containing protein</fullName>
    </recommendedName>
</protein>
<feature type="domain" description="MaoC-like" evidence="1">
    <location>
        <begin position="180"/>
        <end position="271"/>
    </location>
</feature>
<dbReference type="EMBL" id="CP101527">
    <property type="protein sequence ID" value="UZW75674.1"/>
    <property type="molecule type" value="Genomic_DNA"/>
</dbReference>
<evidence type="ECO:0000313" key="2">
    <source>
        <dbReference type="EMBL" id="UZW75674.1"/>
    </source>
</evidence>
<organism evidence="2 3">
    <name type="scientific">Alkalimarinus sediminis</name>
    <dbReference type="NCBI Taxonomy" id="1632866"/>
    <lineage>
        <taxon>Bacteria</taxon>
        <taxon>Pseudomonadati</taxon>
        <taxon>Pseudomonadota</taxon>
        <taxon>Gammaproteobacteria</taxon>
        <taxon>Alteromonadales</taxon>
        <taxon>Alteromonadaceae</taxon>
        <taxon>Alkalimarinus</taxon>
    </lineage>
</organism>
<gene>
    <name evidence="2" type="ORF">NNL22_03505</name>
</gene>
<dbReference type="InterPro" id="IPR029069">
    <property type="entry name" value="HotDog_dom_sf"/>
</dbReference>
<evidence type="ECO:0000313" key="3">
    <source>
        <dbReference type="Proteomes" id="UP001164472"/>
    </source>
</evidence>
<dbReference type="Pfam" id="PF01575">
    <property type="entry name" value="MaoC_dehydratas"/>
    <property type="match status" value="1"/>
</dbReference>
<dbReference type="InterPro" id="IPR002539">
    <property type="entry name" value="MaoC-like_dom"/>
</dbReference>
<accession>A0A9E8HTY2</accession>
<dbReference type="RefSeq" id="WP_251810501.1">
    <property type="nucleotide sequence ID" value="NZ_CP101527.1"/>
</dbReference>